<accession>A0A7T1F223</accession>
<dbReference type="InterPro" id="IPR004629">
    <property type="entry name" value="WecG_TagA_CpsF"/>
</dbReference>
<keyword evidence="2 3" id="KW-0808">Transferase</keyword>
<keyword evidence="1 3" id="KW-0328">Glycosyltransferase</keyword>
<dbReference type="PANTHER" id="PTHR34136">
    <property type="match status" value="1"/>
</dbReference>
<dbReference type="GO" id="GO:0047244">
    <property type="term" value="F:N-acetylglucosaminyldiphosphoundecaprenol N-acetyl-beta-D-mannosaminyltransferase activity"/>
    <property type="evidence" value="ECO:0007669"/>
    <property type="project" value="UniProtKB-EC"/>
</dbReference>
<evidence type="ECO:0000313" key="3">
    <source>
        <dbReference type="EMBL" id="QPM67350.1"/>
    </source>
</evidence>
<dbReference type="RefSeq" id="WP_218112558.1">
    <property type="nucleotide sequence ID" value="NZ_CP065383.1"/>
</dbReference>
<sequence length="247" mass="27861">MHGGSSSEHSLLGILISDYSFSDLVSFISEAIQSGQKAHIITLNPEMVARQATDDEFYQALHSADLRIVDGNGILVAARILGITIQHRIPGVELMEELLRIGQEKSWSFYFLGSSPEIVTRLVKNLEIHASKTIISGYHHGYFQDSLPIIEDINQSKPDILLVGLGSPRQELWIHKNRNLLQASIMIGIGGSFDVLCGDKKRAPSLFRKMKLEWLYRIASEPHRLKRVVPAFFRFGWMVLKERLGIK</sequence>
<dbReference type="CDD" id="cd06533">
    <property type="entry name" value="Glyco_transf_WecG_TagA"/>
    <property type="match status" value="1"/>
</dbReference>
<dbReference type="AlphaFoldDB" id="A0A7T1F223"/>
<name>A0A7T1F223_ATRLM</name>
<keyword evidence="4" id="KW-1185">Reference proteome</keyword>
<proteinExistence type="predicted"/>
<dbReference type="EC" id="2.4.1.187" evidence="3"/>
<gene>
    <name evidence="3" type="primary">tarA</name>
    <name evidence="3" type="ORF">RT761_00553</name>
</gene>
<protein>
    <submittedName>
        <fullName evidence="3">N-acetylglucosaminyldiphosphoundecaprenol N-acetyl-beta-D-mannosaminyltransferase</fullName>
        <ecNumber evidence="3">2.4.1.187</ecNumber>
    </submittedName>
</protein>
<dbReference type="EMBL" id="CP065383">
    <property type="protein sequence ID" value="QPM67350.1"/>
    <property type="molecule type" value="Genomic_DNA"/>
</dbReference>
<organism evidence="3 4">
    <name type="scientific">Atribacter laminatus</name>
    <dbReference type="NCBI Taxonomy" id="2847778"/>
    <lineage>
        <taxon>Bacteria</taxon>
        <taxon>Pseudomonadati</taxon>
        <taxon>Atribacterota</taxon>
        <taxon>Atribacteria</taxon>
        <taxon>Atribacterales</taxon>
        <taxon>Atribacteraceae</taxon>
        <taxon>Atribacter</taxon>
    </lineage>
</organism>
<dbReference type="KEGG" id="alam:RT761_00553"/>
<dbReference type="Pfam" id="PF03808">
    <property type="entry name" value="Glyco_tran_WecG"/>
    <property type="match status" value="1"/>
</dbReference>
<dbReference type="NCBIfam" id="TIGR00696">
    <property type="entry name" value="wecG_tagA_cpsF"/>
    <property type="match status" value="1"/>
</dbReference>
<evidence type="ECO:0000256" key="1">
    <source>
        <dbReference type="ARBA" id="ARBA00022676"/>
    </source>
</evidence>
<evidence type="ECO:0000256" key="2">
    <source>
        <dbReference type="ARBA" id="ARBA00022679"/>
    </source>
</evidence>
<dbReference type="Proteomes" id="UP000594463">
    <property type="component" value="Chromosome"/>
</dbReference>
<dbReference type="PANTHER" id="PTHR34136:SF1">
    <property type="entry name" value="UDP-N-ACETYL-D-MANNOSAMINURONIC ACID TRANSFERASE"/>
    <property type="match status" value="1"/>
</dbReference>
<evidence type="ECO:0000313" key="4">
    <source>
        <dbReference type="Proteomes" id="UP000594463"/>
    </source>
</evidence>
<reference evidence="3 4" key="1">
    <citation type="journal article" date="2021" name="Nat. Commun.">
        <title>Isolation of a member of the candidate phylum Atribacteria reveals a unique cell membrane structure.</title>
        <authorList>
            <person name="Taiki K."/>
            <person name="Nobu M.K."/>
            <person name="Kusada H."/>
            <person name="Meng X.-Y."/>
            <person name="Hosoki N."/>
            <person name="Uematsu K."/>
            <person name="Yoshioka H."/>
            <person name="Kamagata Y."/>
            <person name="Tamaki H."/>
        </authorList>
    </citation>
    <scope>NUCLEOTIDE SEQUENCE [LARGE SCALE GENOMIC DNA]</scope>
    <source>
        <strain evidence="3 4">RT761</strain>
    </source>
</reference>